<organism evidence="2 3">
    <name type="scientific">Molorchus minor</name>
    <dbReference type="NCBI Taxonomy" id="1323400"/>
    <lineage>
        <taxon>Eukaryota</taxon>
        <taxon>Metazoa</taxon>
        <taxon>Ecdysozoa</taxon>
        <taxon>Arthropoda</taxon>
        <taxon>Hexapoda</taxon>
        <taxon>Insecta</taxon>
        <taxon>Pterygota</taxon>
        <taxon>Neoptera</taxon>
        <taxon>Endopterygota</taxon>
        <taxon>Coleoptera</taxon>
        <taxon>Polyphaga</taxon>
        <taxon>Cucujiformia</taxon>
        <taxon>Chrysomeloidea</taxon>
        <taxon>Cerambycidae</taxon>
        <taxon>Lamiinae</taxon>
        <taxon>Monochamini</taxon>
        <taxon>Molorchus</taxon>
    </lineage>
</organism>
<proteinExistence type="predicted"/>
<protein>
    <submittedName>
        <fullName evidence="2">Uncharacterized protein</fullName>
    </submittedName>
</protein>
<keyword evidence="1" id="KW-1133">Transmembrane helix</keyword>
<name>A0ABQ9JF84_9CUCU</name>
<feature type="transmembrane region" description="Helical" evidence="1">
    <location>
        <begin position="12"/>
        <end position="32"/>
    </location>
</feature>
<dbReference type="InterPro" id="IPR029027">
    <property type="entry name" value="Single_a-helix_sf"/>
</dbReference>
<comment type="caution">
    <text evidence="2">The sequence shown here is derived from an EMBL/GenBank/DDBJ whole genome shotgun (WGS) entry which is preliminary data.</text>
</comment>
<dbReference type="EMBL" id="JAPWTJ010000646">
    <property type="protein sequence ID" value="KAJ8976633.1"/>
    <property type="molecule type" value="Genomic_DNA"/>
</dbReference>
<gene>
    <name evidence="2" type="ORF">NQ317_011140</name>
</gene>
<reference evidence="2" key="1">
    <citation type="journal article" date="2023" name="Insect Mol. Biol.">
        <title>Genome sequencing provides insights into the evolution of gene families encoding plant cell wall-degrading enzymes in longhorned beetles.</title>
        <authorList>
            <person name="Shin N.R."/>
            <person name="Okamura Y."/>
            <person name="Kirsch R."/>
            <person name="Pauchet Y."/>
        </authorList>
    </citation>
    <scope>NUCLEOTIDE SEQUENCE</scope>
    <source>
        <strain evidence="2">MMC_N1</strain>
    </source>
</reference>
<dbReference type="Pfam" id="PF08997">
    <property type="entry name" value="UCR_6-4kD"/>
    <property type="match status" value="1"/>
</dbReference>
<dbReference type="Proteomes" id="UP001162164">
    <property type="component" value="Unassembled WGS sequence"/>
</dbReference>
<evidence type="ECO:0000256" key="1">
    <source>
        <dbReference type="SAM" id="Phobius"/>
    </source>
</evidence>
<dbReference type="InterPro" id="IPR015089">
    <property type="entry name" value="UQCR"/>
</dbReference>
<sequence length="97" mass="10846">MKTPVRPVVSYVSVVVLIYIRDLHGLIAYGFLGSKLFNSENNFYINMSAAGAASKLSLPGPLGAIGKKTHRNCYSVVDWKVVLQYLPYYNGKFKQEE</sequence>
<keyword evidence="1" id="KW-0472">Membrane</keyword>
<keyword evidence="3" id="KW-1185">Reference proteome</keyword>
<accession>A0ABQ9JF84</accession>
<evidence type="ECO:0000313" key="3">
    <source>
        <dbReference type="Proteomes" id="UP001162164"/>
    </source>
</evidence>
<keyword evidence="1" id="KW-0812">Transmembrane</keyword>
<evidence type="ECO:0000313" key="2">
    <source>
        <dbReference type="EMBL" id="KAJ8976633.1"/>
    </source>
</evidence>
<dbReference type="Gene3D" id="1.20.5.220">
    <property type="match status" value="1"/>
</dbReference>
<dbReference type="SUPFAM" id="SSF81518">
    <property type="entry name" value="Subunit XI (6.4 kDa protein) of cytochrome bc1 complex (Ubiquinol-cytochrome c reductase)"/>
    <property type="match status" value="1"/>
</dbReference>